<gene>
    <name evidence="2" type="ORF">A7E75_07585</name>
</gene>
<organism evidence="2 3">
    <name type="scientific">Syntrophotalea acetylenica</name>
    <name type="common">Pelobacter acetylenicus</name>
    <dbReference type="NCBI Taxonomy" id="29542"/>
    <lineage>
        <taxon>Bacteria</taxon>
        <taxon>Pseudomonadati</taxon>
        <taxon>Thermodesulfobacteriota</taxon>
        <taxon>Desulfuromonadia</taxon>
        <taxon>Desulfuromonadales</taxon>
        <taxon>Syntrophotaleaceae</taxon>
        <taxon>Syntrophotalea</taxon>
    </lineage>
</organism>
<dbReference type="STRING" id="29542.A6070_01545"/>
<sequence length="153" mass="16638">MSTQAAGKKVGIIICARYRDCGGGKCFRALRERCGGFARYGADEPVEIVGYASCGGCPGGNVEYVPAEFLKNGCNVVHLATGLVVGYPPCPRIRQFKEFIETHHGLPVVVGTHPIPLKYLTSHERLSFWAQSDMRSLAGELLTEARATMEAYD</sequence>
<reference evidence="2 3" key="1">
    <citation type="journal article" date="2017" name="Genome Announc.">
        <title>Complete Genome Sequences of Two Acetylene-Fermenting Pelobacter acetylenicus Strains.</title>
        <authorList>
            <person name="Sutton J.M."/>
            <person name="Baesman S.M."/>
            <person name="Fierst J.L."/>
            <person name="Poret-Peterson A.T."/>
            <person name="Oremland R.S."/>
            <person name="Dunlap D.S."/>
            <person name="Akob D.M."/>
        </authorList>
    </citation>
    <scope>NUCLEOTIDE SEQUENCE [LARGE SCALE GENOMIC DNA]</scope>
    <source>
        <strain evidence="2 3">DSM 3247</strain>
    </source>
</reference>
<dbReference type="KEGG" id="pace:A6070_01545"/>
<dbReference type="InterPro" id="IPR014925">
    <property type="entry name" value="CGGC_dom"/>
</dbReference>
<dbReference type="RefSeq" id="WP_072288085.1">
    <property type="nucleotide sequence ID" value="NZ_CP015455.1"/>
</dbReference>
<dbReference type="AlphaFoldDB" id="A0A1L3GJZ0"/>
<protein>
    <submittedName>
        <fullName evidence="2">CGGC domain-containing protein</fullName>
    </submittedName>
</protein>
<dbReference type="OrthoDB" id="9789971at2"/>
<feature type="domain" description="CGGC" evidence="1">
    <location>
        <begin position="9"/>
        <end position="113"/>
    </location>
</feature>
<name>A0A1L3GJZ0_SYNAC</name>
<accession>A0A1L3GJZ0</accession>
<dbReference type="EMBL" id="CP015518">
    <property type="protein sequence ID" value="APG26256.1"/>
    <property type="molecule type" value="Genomic_DNA"/>
</dbReference>
<evidence type="ECO:0000259" key="1">
    <source>
        <dbReference type="SMART" id="SM01078"/>
    </source>
</evidence>
<dbReference type="SMART" id="SM01078">
    <property type="entry name" value="CGGC"/>
    <property type="match status" value="1"/>
</dbReference>
<keyword evidence="3" id="KW-1185">Reference proteome</keyword>
<evidence type="ECO:0000313" key="3">
    <source>
        <dbReference type="Proteomes" id="UP000182264"/>
    </source>
</evidence>
<proteinExistence type="predicted"/>
<evidence type="ECO:0000313" key="2">
    <source>
        <dbReference type="EMBL" id="APG26256.1"/>
    </source>
</evidence>
<dbReference type="Pfam" id="PF08821">
    <property type="entry name" value="CGGC"/>
    <property type="match status" value="1"/>
</dbReference>
<dbReference type="Proteomes" id="UP000182264">
    <property type="component" value="Chromosome"/>
</dbReference>